<evidence type="ECO:0000313" key="3">
    <source>
        <dbReference type="EMBL" id="QGS34624.1"/>
    </source>
</evidence>
<gene>
    <name evidence="3" type="ORF">FOB82_06330</name>
</gene>
<dbReference type="AlphaFoldDB" id="A0A6B8TG92"/>
<name>A0A6B8TG92_9CORY</name>
<comment type="similarity">
    <text evidence="1">Belongs to the CsoR family.</text>
</comment>
<dbReference type="Pfam" id="PF02583">
    <property type="entry name" value="Trns_repr_metal"/>
    <property type="match status" value="1"/>
</dbReference>
<evidence type="ECO:0000313" key="4">
    <source>
        <dbReference type="Proteomes" id="UP000426857"/>
    </source>
</evidence>
<keyword evidence="2" id="KW-0186">Copper</keyword>
<dbReference type="KEGG" id="cxe:FOB82_06330"/>
<sequence length="162" mass="16999">MRNDLQDLDGGDVRHELPLTEVGISPAEEAVSCCGGGHASTAAGESPAEAAILAGAGDAGGCADGSCGCSHHGYISDKKRYLARLKRIEGQVRGVQRMIDDEKYCIDILTQISALNSALKSVSLALLDDHLRHCVVSAAQDGGDELDVKLEEASEAIRRLAK</sequence>
<dbReference type="Proteomes" id="UP000426857">
    <property type="component" value="Chromosome"/>
</dbReference>
<dbReference type="GO" id="GO:0003677">
    <property type="term" value="F:DNA binding"/>
    <property type="evidence" value="ECO:0007669"/>
    <property type="project" value="InterPro"/>
</dbReference>
<proteinExistence type="inferred from homology"/>
<dbReference type="CDD" id="cd10148">
    <property type="entry name" value="CsoR-like_DUF156"/>
    <property type="match status" value="1"/>
</dbReference>
<reference evidence="3 4" key="1">
    <citation type="submission" date="2019-11" db="EMBL/GenBank/DDBJ databases">
        <title>FDA dAtabase for Regulatory Grade micrObial Sequences (FDA-ARGOS): Supporting development and validation of Infectious Disease Dx tests.</title>
        <authorList>
            <person name="Kerrigan L."/>
            <person name="Long C."/>
            <person name="Tallon L."/>
            <person name="Sadzewicz L."/>
            <person name="Vavikolanu K."/>
            <person name="Mehta A."/>
            <person name="Aluvathingal J."/>
            <person name="Nadendla S."/>
            <person name="Yan Y."/>
            <person name="Sichtig H."/>
        </authorList>
    </citation>
    <scope>NUCLEOTIDE SEQUENCE [LARGE SCALE GENOMIC DNA]</scope>
    <source>
        <strain evidence="3 4">FDAARGOS_674</strain>
    </source>
</reference>
<dbReference type="InterPro" id="IPR038390">
    <property type="entry name" value="Metal_Tscrpt_repr_sf"/>
</dbReference>
<dbReference type="EMBL" id="CP046322">
    <property type="protein sequence ID" value="QGS34624.1"/>
    <property type="molecule type" value="Genomic_DNA"/>
</dbReference>
<accession>A0A6B8TG92</accession>
<organism evidence="3 4">
    <name type="scientific">Corynebacterium xerosis</name>
    <dbReference type="NCBI Taxonomy" id="1725"/>
    <lineage>
        <taxon>Bacteria</taxon>
        <taxon>Bacillati</taxon>
        <taxon>Actinomycetota</taxon>
        <taxon>Actinomycetes</taxon>
        <taxon>Mycobacteriales</taxon>
        <taxon>Corynebacteriaceae</taxon>
        <taxon>Corynebacterium</taxon>
    </lineage>
</organism>
<protein>
    <submittedName>
        <fullName evidence="3">Metal-sensing transcriptional repressor</fullName>
    </submittedName>
</protein>
<evidence type="ECO:0000256" key="1">
    <source>
        <dbReference type="ARBA" id="ARBA00005428"/>
    </source>
</evidence>
<dbReference type="GO" id="GO:0045892">
    <property type="term" value="P:negative regulation of DNA-templated transcription"/>
    <property type="evidence" value="ECO:0007669"/>
    <property type="project" value="UniProtKB-ARBA"/>
</dbReference>
<dbReference type="Gene3D" id="1.20.58.1000">
    <property type="entry name" value="Metal-sensitive repressor, helix protomer"/>
    <property type="match status" value="1"/>
</dbReference>
<dbReference type="PANTHER" id="PTHR33677:SF3">
    <property type="entry name" value="COPPER-SENSING TRANSCRIPTIONAL REPRESSOR RICR"/>
    <property type="match status" value="1"/>
</dbReference>
<evidence type="ECO:0000256" key="2">
    <source>
        <dbReference type="ARBA" id="ARBA00023008"/>
    </source>
</evidence>
<dbReference type="InterPro" id="IPR003735">
    <property type="entry name" value="Metal_Tscrpt_repr"/>
</dbReference>
<dbReference type="GO" id="GO:0046872">
    <property type="term" value="F:metal ion binding"/>
    <property type="evidence" value="ECO:0007669"/>
    <property type="project" value="InterPro"/>
</dbReference>
<dbReference type="PANTHER" id="PTHR33677">
    <property type="entry name" value="TRANSCRIPTIONAL REPRESSOR FRMR-RELATED"/>
    <property type="match status" value="1"/>
</dbReference>